<dbReference type="Proteomes" id="UP000318709">
    <property type="component" value="Chromosome"/>
</dbReference>
<dbReference type="PANTHER" id="PTHR11070">
    <property type="entry name" value="UVRD / RECB / PCRA DNA HELICASE FAMILY MEMBER"/>
    <property type="match status" value="1"/>
</dbReference>
<accession>A0A4Y6U8C5</accession>
<evidence type="ECO:0000256" key="7">
    <source>
        <dbReference type="ARBA" id="ARBA00022840"/>
    </source>
</evidence>
<reference evidence="19 20" key="1">
    <citation type="submission" date="2019-03" db="EMBL/GenBank/DDBJ databases">
        <title>The complete genome sequence of Swingsia_sp. F3b2 LMG30590(T).</title>
        <authorList>
            <person name="Chua K.-O."/>
            <person name="Chan K.-G."/>
            <person name="See-Too W.-S."/>
        </authorList>
    </citation>
    <scope>NUCLEOTIDE SEQUENCE [LARGE SCALE GENOMIC DNA]</scope>
    <source>
        <strain evidence="19 20">F3b2</strain>
    </source>
</reference>
<dbReference type="InterPro" id="IPR027417">
    <property type="entry name" value="P-loop_NTPase"/>
</dbReference>
<comment type="catalytic activity">
    <reaction evidence="14">
        <text>ATP + H2O = ADP + phosphate + H(+)</text>
        <dbReference type="Rhea" id="RHEA:13065"/>
        <dbReference type="ChEBI" id="CHEBI:15377"/>
        <dbReference type="ChEBI" id="CHEBI:15378"/>
        <dbReference type="ChEBI" id="CHEBI:30616"/>
        <dbReference type="ChEBI" id="CHEBI:43474"/>
        <dbReference type="ChEBI" id="CHEBI:456216"/>
        <dbReference type="EC" id="5.6.2.4"/>
    </reaction>
</comment>
<evidence type="ECO:0000259" key="17">
    <source>
        <dbReference type="PROSITE" id="PS51198"/>
    </source>
</evidence>
<evidence type="ECO:0000256" key="16">
    <source>
        <dbReference type="SAM" id="MobiDB-lite"/>
    </source>
</evidence>
<dbReference type="InterPro" id="IPR014016">
    <property type="entry name" value="UvrD-like_ATP-bd"/>
</dbReference>
<dbReference type="GO" id="GO:0043138">
    <property type="term" value="F:3'-5' DNA helicase activity"/>
    <property type="evidence" value="ECO:0007669"/>
    <property type="project" value="UniProtKB-EC"/>
</dbReference>
<feature type="region of interest" description="Disordered" evidence="16">
    <location>
        <begin position="1025"/>
        <end position="1050"/>
    </location>
</feature>
<evidence type="ECO:0000313" key="19">
    <source>
        <dbReference type="EMBL" id="QDH13693.1"/>
    </source>
</evidence>
<dbReference type="KEGG" id="swf:E3E12_05255"/>
<keyword evidence="10" id="KW-0413">Isomerase</keyword>
<proteinExistence type="predicted"/>
<evidence type="ECO:0000256" key="8">
    <source>
        <dbReference type="ARBA" id="ARBA00023125"/>
    </source>
</evidence>
<dbReference type="SUPFAM" id="SSF52540">
    <property type="entry name" value="P-loop containing nucleoside triphosphate hydrolases"/>
    <property type="match status" value="1"/>
</dbReference>
<keyword evidence="4 15" id="KW-0378">Hydrolase</keyword>
<dbReference type="Pfam" id="PF13361">
    <property type="entry name" value="UvrD_C"/>
    <property type="match status" value="1"/>
</dbReference>
<dbReference type="GO" id="GO:0005829">
    <property type="term" value="C:cytosol"/>
    <property type="evidence" value="ECO:0007669"/>
    <property type="project" value="TreeGrafter"/>
</dbReference>
<name>A0A4Y6U8C5_9PROT</name>
<gene>
    <name evidence="19" type="ORF">E3E12_05255</name>
</gene>
<dbReference type="EC" id="5.6.2.4" evidence="12"/>
<evidence type="ECO:0000256" key="10">
    <source>
        <dbReference type="ARBA" id="ARBA00023235"/>
    </source>
</evidence>
<dbReference type="InterPro" id="IPR011604">
    <property type="entry name" value="PDDEXK-like_dom_sf"/>
</dbReference>
<keyword evidence="9" id="KW-0234">DNA repair</keyword>
<evidence type="ECO:0000256" key="6">
    <source>
        <dbReference type="ARBA" id="ARBA00022839"/>
    </source>
</evidence>
<evidence type="ECO:0000256" key="13">
    <source>
        <dbReference type="ARBA" id="ARBA00034923"/>
    </source>
</evidence>
<feature type="domain" description="UvrD-like helicase C-terminal" evidence="18">
    <location>
        <begin position="561"/>
        <end position="852"/>
    </location>
</feature>
<feature type="domain" description="UvrD-like helicase ATP-binding" evidence="17">
    <location>
        <begin position="40"/>
        <end position="536"/>
    </location>
</feature>
<protein>
    <recommendedName>
        <fullName evidence="12">DNA 3'-5' helicase</fullName>
        <ecNumber evidence="12">5.6.2.4</ecNumber>
    </recommendedName>
    <alternativeName>
        <fullName evidence="13">DNA 3'-5' helicase II</fullName>
    </alternativeName>
</protein>
<evidence type="ECO:0000256" key="2">
    <source>
        <dbReference type="ARBA" id="ARBA00022741"/>
    </source>
</evidence>
<evidence type="ECO:0000256" key="12">
    <source>
        <dbReference type="ARBA" id="ARBA00034808"/>
    </source>
</evidence>
<dbReference type="GO" id="GO:0004527">
    <property type="term" value="F:exonuclease activity"/>
    <property type="evidence" value="ECO:0007669"/>
    <property type="project" value="UniProtKB-KW"/>
</dbReference>
<keyword evidence="20" id="KW-1185">Reference proteome</keyword>
<keyword evidence="7 15" id="KW-0067">ATP-binding</keyword>
<evidence type="ECO:0000256" key="5">
    <source>
        <dbReference type="ARBA" id="ARBA00022806"/>
    </source>
</evidence>
<keyword evidence="2 15" id="KW-0547">Nucleotide-binding</keyword>
<comment type="catalytic activity">
    <reaction evidence="11">
        <text>Couples ATP hydrolysis with the unwinding of duplex DNA by translocating in the 3'-5' direction.</text>
        <dbReference type="EC" id="5.6.2.4"/>
    </reaction>
</comment>
<keyword evidence="3" id="KW-0227">DNA damage</keyword>
<dbReference type="InterPro" id="IPR038726">
    <property type="entry name" value="PDDEXK_AddAB-type"/>
</dbReference>
<dbReference type="EMBL" id="CP038231">
    <property type="protein sequence ID" value="QDH13693.1"/>
    <property type="molecule type" value="Genomic_DNA"/>
</dbReference>
<dbReference type="SUPFAM" id="SSF52980">
    <property type="entry name" value="Restriction endonuclease-like"/>
    <property type="match status" value="1"/>
</dbReference>
<dbReference type="GO" id="GO:0005524">
    <property type="term" value="F:ATP binding"/>
    <property type="evidence" value="ECO:0007669"/>
    <property type="project" value="UniProtKB-UniRule"/>
</dbReference>
<dbReference type="PANTHER" id="PTHR11070:SF2">
    <property type="entry name" value="ATP-DEPENDENT DNA HELICASE SRS2"/>
    <property type="match status" value="1"/>
</dbReference>
<evidence type="ECO:0000256" key="4">
    <source>
        <dbReference type="ARBA" id="ARBA00022801"/>
    </source>
</evidence>
<feature type="region of interest" description="Disordered" evidence="16">
    <location>
        <begin position="1"/>
        <end position="23"/>
    </location>
</feature>
<keyword evidence="5 15" id="KW-0347">Helicase</keyword>
<keyword evidence="1" id="KW-0540">Nuclease</keyword>
<dbReference type="Pfam" id="PF12705">
    <property type="entry name" value="PDDEXK_1"/>
    <property type="match status" value="1"/>
</dbReference>
<dbReference type="GO" id="GO:0000725">
    <property type="term" value="P:recombinational repair"/>
    <property type="evidence" value="ECO:0007669"/>
    <property type="project" value="TreeGrafter"/>
</dbReference>
<dbReference type="PROSITE" id="PS51217">
    <property type="entry name" value="UVRD_HELICASE_CTER"/>
    <property type="match status" value="1"/>
</dbReference>
<evidence type="ECO:0000256" key="14">
    <source>
        <dbReference type="ARBA" id="ARBA00048988"/>
    </source>
</evidence>
<sequence>MAQRQWSGGESLEMTQSSQSPDLFNQNAVASTALPAPDHAREATLAQKRASDPRHSAFVSASAGSGKTKLLVDRLLRLMLPLELPDNEGRLRLAPGSDPASILCLTYTRAAAAEMAERLQKRLGAWVTMDDDALGMELNALEVPNTPSTRAQARSLFLRVLDLPGGMQIETIHSFCQSLLKRFPLEAAMDPHFTLTEPAEVADYLHQAFDEVAGRGLKSGRELATAFTLNQLEELIAQLSERSGRLEALMRLWQTPEGRAQLRADLKKALSWQGSAEDIARKICTPPGEVAMVTQLRELLAVASAAQKPKITALLDWFSLAPEKRAAEGVQGFFLKPENGTPYKMARIVGKKGREVVPELLPLLEGEAERQASLKVGLEVAQLLPLEEAFLEFAMPVLARFGKRKSLAGEIDYNDIILRTRALLEDPGARWVTYKLDGGLEHLLLDEVQDTSGIQWEIAAALTEEFFSGVGADESRRDSRRPRTVFAVGDFKQSIYSFQGAEPEAFKTWRQHFENSVRQAGQTMATPALNVSFRSAPPILALVDSVFAEEGAAVGVRITQEKLEHRAARSAKPGMVQLWPVMGSEPEGSEEPVPFRPTGRNHEFQSAEQRLAAALAEWLAAHLAGHGAAPLVPGTPPLEPRDVMILVRKKSDFLWALERELKRRGIAVASHIRSFLTDNLAVLDLMNLCASLLLPDDDLTLAAVLTSPFGGLSDRSLMDLATENGRRSILGPGQPPLWDVLRRRHGERAEWTQAWNDLSELQSRVDYLTPYELLTYALGPLEGRKRIRGRLGPESMEALEELLQAAATYAASHAPALQDFLRWLEESRIEVKREADSGENAVKLMTVHGSKGLQSRLVILPEMLSTRKPTTNLLWSGAHGTGTQQPYDIPLAVPGHVSNVPALEELRSERAQREGEENNRLLYVGLTRAEEMLLVCACQNSPKPVPSPESWYAKCRAGFESLKAATQATESAMAGQASPNQGHHQVFEVIAQPWPAGPTPDDVPHTTDLEPEDTASHVPEIITLRTKAAPSSARTLQEEKGSGLSLSGLPSPVPARDGGQHPLLKAPSWLTMVGAAAAPPRAPEVAHPFRPSRVLSAEGDVYPQALSPVEALALKGQTPRMKALVRGTRLHELLQFLPELPEVERPNRGMRWLAAQGLEGAQASSLLEEALKVMALPVLKPLFSAGARSEQALSGTLQAPPAAGGGNGHRSQDGMVVMGRVDRFTVAGDEVLLCDYKTGRIPPEGQTPAAYLVQMASYKALLRQIYPQHRVRCVLVWTAGPRVDVLDEKAMNEALHHEWLLRQHAEVGGGEGSNPLKQMQLPD</sequence>
<dbReference type="Gene3D" id="3.40.50.300">
    <property type="entry name" value="P-loop containing nucleotide triphosphate hydrolases"/>
    <property type="match status" value="4"/>
</dbReference>
<dbReference type="GO" id="GO:0033202">
    <property type="term" value="C:DNA helicase complex"/>
    <property type="evidence" value="ECO:0007669"/>
    <property type="project" value="TreeGrafter"/>
</dbReference>
<dbReference type="Gene3D" id="3.90.320.10">
    <property type="match status" value="1"/>
</dbReference>
<evidence type="ECO:0000256" key="9">
    <source>
        <dbReference type="ARBA" id="ARBA00023204"/>
    </source>
</evidence>
<dbReference type="InterPro" id="IPR014017">
    <property type="entry name" value="DNA_helicase_UvrD-like_C"/>
</dbReference>
<evidence type="ECO:0000256" key="1">
    <source>
        <dbReference type="ARBA" id="ARBA00022722"/>
    </source>
</evidence>
<keyword evidence="6" id="KW-0269">Exonuclease</keyword>
<evidence type="ECO:0000256" key="11">
    <source>
        <dbReference type="ARBA" id="ARBA00034617"/>
    </source>
</evidence>
<dbReference type="OrthoDB" id="9810135at2"/>
<evidence type="ECO:0000256" key="15">
    <source>
        <dbReference type="PROSITE-ProRule" id="PRU00560"/>
    </source>
</evidence>
<feature type="binding site" evidence="15">
    <location>
        <begin position="61"/>
        <end position="68"/>
    </location>
    <ligand>
        <name>ATP</name>
        <dbReference type="ChEBI" id="CHEBI:30616"/>
    </ligand>
</feature>
<evidence type="ECO:0000313" key="20">
    <source>
        <dbReference type="Proteomes" id="UP000318709"/>
    </source>
</evidence>
<dbReference type="Pfam" id="PF00580">
    <property type="entry name" value="UvrD-helicase"/>
    <property type="match status" value="1"/>
</dbReference>
<evidence type="ECO:0000256" key="3">
    <source>
        <dbReference type="ARBA" id="ARBA00022763"/>
    </source>
</evidence>
<dbReference type="InterPro" id="IPR011335">
    <property type="entry name" value="Restrct_endonuc-II-like"/>
</dbReference>
<evidence type="ECO:0000259" key="18">
    <source>
        <dbReference type="PROSITE" id="PS51217"/>
    </source>
</evidence>
<dbReference type="GO" id="GO:0003677">
    <property type="term" value="F:DNA binding"/>
    <property type="evidence" value="ECO:0007669"/>
    <property type="project" value="UniProtKB-KW"/>
</dbReference>
<dbReference type="PROSITE" id="PS51198">
    <property type="entry name" value="UVRD_HELICASE_ATP_BIND"/>
    <property type="match status" value="1"/>
</dbReference>
<organism evidence="19 20">
    <name type="scientific">Formicincola oecophyllae</name>
    <dbReference type="NCBI Taxonomy" id="2558361"/>
    <lineage>
        <taxon>Bacteria</taxon>
        <taxon>Pseudomonadati</taxon>
        <taxon>Pseudomonadota</taxon>
        <taxon>Alphaproteobacteria</taxon>
        <taxon>Acetobacterales</taxon>
        <taxon>Acetobacteraceae</taxon>
        <taxon>Formicincola</taxon>
    </lineage>
</organism>
<dbReference type="InterPro" id="IPR000212">
    <property type="entry name" value="DNA_helicase_UvrD/REP"/>
</dbReference>
<keyword evidence="8" id="KW-0238">DNA-binding</keyword>